<gene>
    <name evidence="3" type="ORF">J1M35_16900</name>
</gene>
<accession>A0A975CJT5</accession>
<reference evidence="3" key="1">
    <citation type="submission" date="2021-03" db="EMBL/GenBank/DDBJ databases">
        <title>Ottowia sp. 27C isolated from the cloaca of a Giant Asian pond turtle (Heosemys grandis).</title>
        <authorList>
            <person name="Spergser J."/>
            <person name="Busse H.-J."/>
        </authorList>
    </citation>
    <scope>NUCLEOTIDE SEQUENCE</scope>
    <source>
        <strain evidence="3">27C</strain>
    </source>
</reference>
<feature type="transmembrane region" description="Helical" evidence="2">
    <location>
        <begin position="12"/>
        <end position="44"/>
    </location>
</feature>
<evidence type="ECO:0000313" key="4">
    <source>
        <dbReference type="Proteomes" id="UP000663903"/>
    </source>
</evidence>
<evidence type="ECO:0000313" key="3">
    <source>
        <dbReference type="EMBL" id="QTD44743.1"/>
    </source>
</evidence>
<keyword evidence="2" id="KW-0472">Membrane</keyword>
<dbReference type="PANTHER" id="PTHR31876:SF26">
    <property type="entry name" value="PROTEIN LIKE COV 2"/>
    <property type="match status" value="1"/>
</dbReference>
<dbReference type="EMBL" id="CP071796">
    <property type="protein sequence ID" value="QTD44743.1"/>
    <property type="molecule type" value="Genomic_DNA"/>
</dbReference>
<dbReference type="InterPro" id="IPR007462">
    <property type="entry name" value="COV1-like"/>
</dbReference>
<organism evidence="3 4">
    <name type="scientific">Ottowia testudinis</name>
    <dbReference type="NCBI Taxonomy" id="2816950"/>
    <lineage>
        <taxon>Bacteria</taxon>
        <taxon>Pseudomonadati</taxon>
        <taxon>Pseudomonadota</taxon>
        <taxon>Betaproteobacteria</taxon>
        <taxon>Burkholderiales</taxon>
        <taxon>Comamonadaceae</taxon>
        <taxon>Ottowia</taxon>
    </lineage>
</organism>
<name>A0A975CJT5_9BURK</name>
<keyword evidence="2" id="KW-1133">Transmembrane helix</keyword>
<dbReference type="Pfam" id="PF04367">
    <property type="entry name" value="DUF502"/>
    <property type="match status" value="1"/>
</dbReference>
<dbReference type="AlphaFoldDB" id="A0A975CJT5"/>
<dbReference type="KEGG" id="otd:J1M35_16900"/>
<keyword evidence="4" id="KW-1185">Reference proteome</keyword>
<proteinExistence type="predicted"/>
<feature type="transmembrane region" description="Helical" evidence="2">
    <location>
        <begin position="64"/>
        <end position="89"/>
    </location>
</feature>
<sequence length="248" mass="26664">MMSRLRQYFITGLLVWLPMGVTVWVLLWLVGILDGIFLGVLAAAEAVTPGLTPLADQLRRIPGLGVILVAIVIFGTGVFVANMFGQWAVRQWDKLMTRIPVVRSIYSSVKQVSDTLFSGSGQAFSRALLVQYPRQGAWTIAFLTGKPGGEVARHLDGDYLSVYVPTTPNPTSGFFLMVPRADVIELQMSVDEALKYVISMGVVVPPMREPRPGQPVPAQVPGVTGPVTAAPPPAAPSMADAAISRPEP</sequence>
<evidence type="ECO:0000256" key="1">
    <source>
        <dbReference type="SAM" id="MobiDB-lite"/>
    </source>
</evidence>
<dbReference type="Proteomes" id="UP000663903">
    <property type="component" value="Chromosome"/>
</dbReference>
<feature type="compositionally biased region" description="Low complexity" evidence="1">
    <location>
        <begin position="216"/>
        <end position="228"/>
    </location>
</feature>
<evidence type="ECO:0000256" key="2">
    <source>
        <dbReference type="SAM" id="Phobius"/>
    </source>
</evidence>
<protein>
    <submittedName>
        <fullName evidence="3">DUF502 domain-containing protein</fullName>
    </submittedName>
</protein>
<dbReference type="PANTHER" id="PTHR31876">
    <property type="entry name" value="COV-LIKE PROTEIN 1"/>
    <property type="match status" value="1"/>
</dbReference>
<keyword evidence="2" id="KW-0812">Transmembrane</keyword>
<feature type="region of interest" description="Disordered" evidence="1">
    <location>
        <begin position="209"/>
        <end position="248"/>
    </location>
</feature>